<proteinExistence type="predicted"/>
<organism evidence="3 4">
    <name type="scientific">Acaryochloris thomasi RCC1774</name>
    <dbReference type="NCBI Taxonomy" id="1764569"/>
    <lineage>
        <taxon>Bacteria</taxon>
        <taxon>Bacillati</taxon>
        <taxon>Cyanobacteriota</taxon>
        <taxon>Cyanophyceae</taxon>
        <taxon>Acaryochloridales</taxon>
        <taxon>Acaryochloridaceae</taxon>
        <taxon>Acaryochloris</taxon>
        <taxon>Acaryochloris thomasi</taxon>
    </lineage>
</organism>
<dbReference type="Proteomes" id="UP000248857">
    <property type="component" value="Unassembled WGS sequence"/>
</dbReference>
<keyword evidence="2" id="KW-1133">Transmembrane helix</keyword>
<dbReference type="InterPro" id="IPR053023">
    <property type="entry name" value="FLAP_modulator"/>
</dbReference>
<name>A0A2W1JPF6_9CYAN</name>
<evidence type="ECO:0008006" key="5">
    <source>
        <dbReference type="Google" id="ProtNLM"/>
    </source>
</evidence>
<feature type="transmembrane region" description="Helical" evidence="2">
    <location>
        <begin position="45"/>
        <end position="73"/>
    </location>
</feature>
<gene>
    <name evidence="3" type="ORF">C1752_00155</name>
</gene>
<dbReference type="PANTHER" id="PTHR33975">
    <property type="entry name" value="MYELIN-ASSOCIATED OLIGODENDROCYTE BASIC PROTEIN"/>
    <property type="match status" value="1"/>
</dbReference>
<feature type="region of interest" description="Disordered" evidence="1">
    <location>
        <begin position="1"/>
        <end position="29"/>
    </location>
</feature>
<keyword evidence="4" id="KW-1185">Reference proteome</keyword>
<accession>A0A2W1JPF6</accession>
<dbReference type="InterPro" id="IPR010903">
    <property type="entry name" value="DUF1517"/>
</dbReference>
<keyword evidence="2" id="KW-0472">Membrane</keyword>
<dbReference type="AlphaFoldDB" id="A0A2W1JPF6"/>
<dbReference type="PIRSF" id="PIRSF037221">
    <property type="entry name" value="DUF1517"/>
    <property type="match status" value="1"/>
</dbReference>
<evidence type="ECO:0000313" key="4">
    <source>
        <dbReference type="Proteomes" id="UP000248857"/>
    </source>
</evidence>
<dbReference type="EMBL" id="PQWO01000001">
    <property type="protein sequence ID" value="PZD75220.1"/>
    <property type="molecule type" value="Genomic_DNA"/>
</dbReference>
<dbReference type="Pfam" id="PF07466">
    <property type="entry name" value="DUF1517"/>
    <property type="match status" value="1"/>
</dbReference>
<comment type="caution">
    <text evidence="3">The sequence shown here is derived from an EMBL/GenBank/DDBJ whole genome shotgun (WGS) entry which is preliminary data.</text>
</comment>
<keyword evidence="2" id="KW-0812">Transmembrane</keyword>
<protein>
    <recommendedName>
        <fullName evidence="5">DUF1517 domain-containing protein</fullName>
    </recommendedName>
</protein>
<reference evidence="3 4" key="1">
    <citation type="journal article" date="2018" name="Sci. Rep.">
        <title>A novel species of the marine cyanobacterium Acaryochloris with a unique pigment content and lifestyle.</title>
        <authorList>
            <person name="Partensky F."/>
            <person name="Six C."/>
            <person name="Ratin M."/>
            <person name="Garczarek L."/>
            <person name="Vaulot D."/>
            <person name="Probert I."/>
            <person name="Calteau A."/>
            <person name="Gourvil P."/>
            <person name="Marie D."/>
            <person name="Grebert T."/>
            <person name="Bouchier C."/>
            <person name="Le Panse S."/>
            <person name="Gachenot M."/>
            <person name="Rodriguez F."/>
            <person name="Garrido J.L."/>
        </authorList>
    </citation>
    <scope>NUCLEOTIDE SEQUENCE [LARGE SCALE GENOMIC DNA]</scope>
    <source>
        <strain evidence="3 4">RCC1774</strain>
    </source>
</reference>
<dbReference type="PANTHER" id="PTHR33975:SF2">
    <property type="entry name" value="MYELIN-ASSOCIATED OLIGODENDROCYTE BASIC PROTEIN"/>
    <property type="match status" value="1"/>
</dbReference>
<evidence type="ECO:0000256" key="2">
    <source>
        <dbReference type="SAM" id="Phobius"/>
    </source>
</evidence>
<evidence type="ECO:0000256" key="1">
    <source>
        <dbReference type="SAM" id="MobiDB-lite"/>
    </source>
</evidence>
<sequence length="283" mass="29867">MGGGSFRRSVPSRSYRAPARRSPGGGYGGGYSRGYGRGGGLGFPFLIPFFGIGGGFGSLFSVLIVIAIANFLINSFRNIGGGGSDGYSSPQSVTNPPVTISQVQVGLLAEARGLQPELDRIAQSANTGSSAGLAKLLQETTLALLRNPEYWAYATAESDQTRLATAEAAFNNLALTERSKFQAETLSNVRSELQQKEQTDALVKSESNAPSEYIVVTLLVASQGKLTLPQLKSEADLRQALNKLGAVSSEELIALEALWTPQASGDTLTSDDLVSAYPDLKLL</sequence>
<feature type="compositionally biased region" description="Low complexity" evidence="1">
    <location>
        <begin position="7"/>
        <end position="22"/>
    </location>
</feature>
<evidence type="ECO:0000313" key="3">
    <source>
        <dbReference type="EMBL" id="PZD75220.1"/>
    </source>
</evidence>